<dbReference type="AlphaFoldDB" id="A0A2T3FVH0"/>
<organism evidence="2 3">
    <name type="scientific">Clostridium fessum</name>
    <dbReference type="NCBI Taxonomy" id="2126740"/>
    <lineage>
        <taxon>Bacteria</taxon>
        <taxon>Bacillati</taxon>
        <taxon>Bacillota</taxon>
        <taxon>Clostridia</taxon>
        <taxon>Eubacteriales</taxon>
        <taxon>Clostridiaceae</taxon>
        <taxon>Clostridium</taxon>
    </lineage>
</organism>
<evidence type="ECO:0000313" key="2">
    <source>
        <dbReference type="EMBL" id="PST39263.1"/>
    </source>
</evidence>
<accession>A0A2T3FVH0</accession>
<gene>
    <name evidence="2" type="ORF">C7U56_00100</name>
</gene>
<name>A0A2T3FVH0_9CLOT</name>
<dbReference type="Pfam" id="PF11007">
    <property type="entry name" value="CotJA"/>
    <property type="match status" value="1"/>
</dbReference>
<protein>
    <recommendedName>
        <fullName evidence="4">Spore coat associated protein CotJA</fullName>
    </recommendedName>
</protein>
<evidence type="ECO:0000256" key="1">
    <source>
        <dbReference type="SAM" id="MobiDB-lite"/>
    </source>
</evidence>
<evidence type="ECO:0008006" key="4">
    <source>
        <dbReference type="Google" id="ProtNLM"/>
    </source>
</evidence>
<proteinExistence type="predicted"/>
<feature type="region of interest" description="Disordered" evidence="1">
    <location>
        <begin position="48"/>
        <end position="67"/>
    </location>
</feature>
<keyword evidence="3" id="KW-1185">Reference proteome</keyword>
<dbReference type="Proteomes" id="UP000241048">
    <property type="component" value="Unassembled WGS sequence"/>
</dbReference>
<comment type="caution">
    <text evidence="2">The sequence shown here is derived from an EMBL/GenBank/DDBJ whole genome shotgun (WGS) entry which is preliminary data.</text>
</comment>
<sequence length="115" mass="12193">MPLMSCPVAGISGNRCINTAPPTCPPEIPCAGSVHLVSENGAFCPQGPEIRPARPYPQTGGNRPPQTFLGGGNYPVGMGYVPIQSWQQPYALETAFRRGTIFPDLDLPFMMGGAC</sequence>
<dbReference type="InterPro" id="IPR020256">
    <property type="entry name" value="Spore_coat_CotJA"/>
</dbReference>
<evidence type="ECO:0000313" key="3">
    <source>
        <dbReference type="Proteomes" id="UP000241048"/>
    </source>
</evidence>
<reference evidence="2 3" key="1">
    <citation type="submission" date="2018-03" db="EMBL/GenBank/DDBJ databases">
        <title>Lachnoclostridium SNUG30386 gen.nov., sp.nov., isolated from human faeces.</title>
        <authorList>
            <person name="Seo B."/>
            <person name="Jeon K."/>
            <person name="Ko G."/>
        </authorList>
    </citation>
    <scope>NUCLEOTIDE SEQUENCE [LARGE SCALE GENOMIC DNA]</scope>
    <source>
        <strain evidence="2 3">SNUG30386</strain>
    </source>
</reference>
<dbReference type="EMBL" id="PYLO01000001">
    <property type="protein sequence ID" value="PST39263.1"/>
    <property type="molecule type" value="Genomic_DNA"/>
</dbReference>